<evidence type="ECO:0000313" key="12">
    <source>
        <dbReference type="EMBL" id="PIN17367.1"/>
    </source>
</evidence>
<name>A0A2G9HIK2_9LAMI</name>
<comment type="function">
    <text evidence="9">Involved in cytokinin biosynthesis. Catalyzes the transfer of an isopentenyl group from dimethylallyl diphosphate (DMAPP) to ATP and ADP.</text>
</comment>
<dbReference type="GO" id="GO:0009691">
    <property type="term" value="P:cytokinin biosynthetic process"/>
    <property type="evidence" value="ECO:0007669"/>
    <property type="project" value="UniProtKB-KW"/>
</dbReference>
<evidence type="ECO:0000313" key="13">
    <source>
        <dbReference type="Proteomes" id="UP000231279"/>
    </source>
</evidence>
<dbReference type="SUPFAM" id="SSF52540">
    <property type="entry name" value="P-loop containing nucleoside triphosphate hydrolases"/>
    <property type="match status" value="1"/>
</dbReference>
<organism evidence="12 13">
    <name type="scientific">Handroanthus impetiginosus</name>
    <dbReference type="NCBI Taxonomy" id="429701"/>
    <lineage>
        <taxon>Eukaryota</taxon>
        <taxon>Viridiplantae</taxon>
        <taxon>Streptophyta</taxon>
        <taxon>Embryophyta</taxon>
        <taxon>Tracheophyta</taxon>
        <taxon>Spermatophyta</taxon>
        <taxon>Magnoliopsida</taxon>
        <taxon>eudicotyledons</taxon>
        <taxon>Gunneridae</taxon>
        <taxon>Pentapetalae</taxon>
        <taxon>asterids</taxon>
        <taxon>lamiids</taxon>
        <taxon>Lamiales</taxon>
        <taxon>Bignoniaceae</taxon>
        <taxon>Crescentiina</taxon>
        <taxon>Tabebuia alliance</taxon>
        <taxon>Handroanthus</taxon>
    </lineage>
</organism>
<evidence type="ECO:0000256" key="8">
    <source>
        <dbReference type="ARBA" id="ARBA00052386"/>
    </source>
</evidence>
<reference evidence="13" key="1">
    <citation type="journal article" date="2018" name="Gigascience">
        <title>Genome assembly of the Pink Ipe (Handroanthus impetiginosus, Bignoniaceae), a highly valued, ecologically keystone Neotropical timber forest tree.</title>
        <authorList>
            <person name="Silva-Junior O.B."/>
            <person name="Grattapaglia D."/>
            <person name="Novaes E."/>
            <person name="Collevatti R.G."/>
        </authorList>
    </citation>
    <scope>NUCLEOTIDE SEQUENCE [LARGE SCALE GENOMIC DNA]</scope>
    <source>
        <strain evidence="13">cv. UFG-1</strain>
    </source>
</reference>
<dbReference type="PANTHER" id="PTHR11088:SF74">
    <property type="entry name" value="ADENYLATE ISOPENTENYLTRANSFERASE 5, CHLOROPLASTIC"/>
    <property type="match status" value="1"/>
</dbReference>
<dbReference type="InterPro" id="IPR027417">
    <property type="entry name" value="P-loop_NTPase"/>
</dbReference>
<dbReference type="PANTHER" id="PTHR11088">
    <property type="entry name" value="TRNA DIMETHYLALLYLTRANSFERASE"/>
    <property type="match status" value="1"/>
</dbReference>
<evidence type="ECO:0000256" key="5">
    <source>
        <dbReference type="ARBA" id="ARBA00022840"/>
    </source>
</evidence>
<dbReference type="OrthoDB" id="775260at2759"/>
<dbReference type="Proteomes" id="UP000231279">
    <property type="component" value="Unassembled WGS sequence"/>
</dbReference>
<keyword evidence="5" id="KW-0067">ATP-binding</keyword>
<keyword evidence="3" id="KW-0203">Cytokinin biosynthesis</keyword>
<comment type="caution">
    <text evidence="12">The sequence shown here is derived from an EMBL/GenBank/DDBJ whole genome shotgun (WGS) entry which is preliminary data.</text>
</comment>
<dbReference type="EC" id="2.5.1.112" evidence="10"/>
<dbReference type="Pfam" id="PF01715">
    <property type="entry name" value="IPPT"/>
    <property type="match status" value="2"/>
</dbReference>
<accession>A0A2G9HIK2</accession>
<evidence type="ECO:0000256" key="4">
    <source>
        <dbReference type="ARBA" id="ARBA00022741"/>
    </source>
</evidence>
<protein>
    <recommendedName>
        <fullName evidence="10">adenylate dimethylallyltransferase (ADP/ATP-dependent)</fullName>
        <ecNumber evidence="10">2.5.1.112</ecNumber>
    </recommendedName>
</protein>
<sequence length="270" mass="30443">MQKAKVAVILGTTGAGKSRLSIDLATIFGGEILNSDKIQMYKGLNVISNKIKDEERRGVPHHLLGIIDPDDDFTAHDFVNHVSLTVDAITKKGSFPIIAGGSNSFIKALVIDDIQFQSKYECCYLWVDVPMPILHPFLEKRVDKMVERGLVKEAREFFNPKGDYTYGIRRSIGVPELDEYFRKETLVDSATSAELLAEAIRQIKENTCKLASRQLRNILRLAQQLEGRIHRLEATEAFLRRGTDADEAWDRLVLGPSIKILARFLSEKTK</sequence>
<dbReference type="AlphaFoldDB" id="A0A2G9HIK2"/>
<evidence type="ECO:0000256" key="7">
    <source>
        <dbReference type="ARBA" id="ARBA00051744"/>
    </source>
</evidence>
<dbReference type="EMBL" id="NKXS01001684">
    <property type="protein sequence ID" value="PIN17367.1"/>
    <property type="molecule type" value="Genomic_DNA"/>
</dbReference>
<keyword evidence="11" id="KW-0175">Coiled coil</keyword>
<feature type="coiled-coil region" evidence="11">
    <location>
        <begin position="208"/>
        <end position="235"/>
    </location>
</feature>
<evidence type="ECO:0000256" key="10">
    <source>
        <dbReference type="ARBA" id="ARBA00066838"/>
    </source>
</evidence>
<dbReference type="InterPro" id="IPR039657">
    <property type="entry name" value="Dimethylallyltransferase"/>
</dbReference>
<keyword evidence="2 12" id="KW-0808">Transferase</keyword>
<gene>
    <name evidence="12" type="ORF">CDL12_09968</name>
</gene>
<evidence type="ECO:0000256" key="9">
    <source>
        <dbReference type="ARBA" id="ARBA00055191"/>
    </source>
</evidence>
<dbReference type="GO" id="GO:0009824">
    <property type="term" value="F:AMP dimethylallyltransferase activity"/>
    <property type="evidence" value="ECO:0007669"/>
    <property type="project" value="UniProtKB-ARBA"/>
</dbReference>
<evidence type="ECO:0000256" key="6">
    <source>
        <dbReference type="ARBA" id="ARBA00022946"/>
    </source>
</evidence>
<evidence type="ECO:0000256" key="3">
    <source>
        <dbReference type="ARBA" id="ARBA00022712"/>
    </source>
</evidence>
<dbReference type="Gene3D" id="3.40.50.300">
    <property type="entry name" value="P-loop containing nucleotide triphosphate hydrolases"/>
    <property type="match status" value="1"/>
</dbReference>
<comment type="catalytic activity">
    <reaction evidence="7">
        <text>dimethylallyl diphosphate + ATP = N(6)-(dimethylallyl)adenosine 5'-triphosphate + diphosphate</text>
        <dbReference type="Rhea" id="RHEA:36331"/>
        <dbReference type="ChEBI" id="CHEBI:30616"/>
        <dbReference type="ChEBI" id="CHEBI:33019"/>
        <dbReference type="ChEBI" id="CHEBI:57623"/>
        <dbReference type="ChEBI" id="CHEBI:73532"/>
        <dbReference type="EC" id="2.5.1.112"/>
    </reaction>
</comment>
<proteinExistence type="inferred from homology"/>
<dbReference type="GO" id="GO:0006400">
    <property type="term" value="P:tRNA modification"/>
    <property type="evidence" value="ECO:0007669"/>
    <property type="project" value="TreeGrafter"/>
</dbReference>
<dbReference type="GO" id="GO:0005739">
    <property type="term" value="C:mitochondrion"/>
    <property type="evidence" value="ECO:0007669"/>
    <property type="project" value="TreeGrafter"/>
</dbReference>
<dbReference type="Gene3D" id="1.10.287.890">
    <property type="entry name" value="Crystal structure of tRNA isopentenylpyrophosphate transferase (bh2366) domain"/>
    <property type="match status" value="1"/>
</dbReference>
<keyword evidence="6" id="KW-0809">Transit peptide</keyword>
<evidence type="ECO:0000256" key="2">
    <source>
        <dbReference type="ARBA" id="ARBA00022679"/>
    </source>
</evidence>
<keyword evidence="13" id="KW-1185">Reference proteome</keyword>
<dbReference type="STRING" id="429701.A0A2G9HIK2"/>
<comment type="similarity">
    <text evidence="1">Belongs to the IPP transferase family.</text>
</comment>
<comment type="catalytic activity">
    <reaction evidence="8">
        <text>dimethylallyl diphosphate + ADP = N(6)-(dimethylallyl)adenosine 5'-diphosphate + diphosphate</text>
        <dbReference type="Rhea" id="RHEA:36327"/>
        <dbReference type="ChEBI" id="CHEBI:33019"/>
        <dbReference type="ChEBI" id="CHEBI:57623"/>
        <dbReference type="ChEBI" id="CHEBI:73533"/>
        <dbReference type="ChEBI" id="CHEBI:456216"/>
        <dbReference type="EC" id="2.5.1.112"/>
    </reaction>
</comment>
<evidence type="ECO:0000256" key="1">
    <source>
        <dbReference type="ARBA" id="ARBA00005842"/>
    </source>
</evidence>
<dbReference type="GO" id="GO:0005524">
    <property type="term" value="F:ATP binding"/>
    <property type="evidence" value="ECO:0007669"/>
    <property type="project" value="UniProtKB-KW"/>
</dbReference>
<dbReference type="GO" id="GO:0052622">
    <property type="term" value="F:ATP/ADP dimethylallyltransferase activity"/>
    <property type="evidence" value="ECO:0007669"/>
    <property type="project" value="UniProtKB-EC"/>
</dbReference>
<evidence type="ECO:0000256" key="11">
    <source>
        <dbReference type="SAM" id="Coils"/>
    </source>
</evidence>
<dbReference type="FunFam" id="1.10.287.890:FF:000002">
    <property type="entry name" value="Adenylate isopentenyltransferase 5, chloroplastic"/>
    <property type="match status" value="1"/>
</dbReference>
<dbReference type="GO" id="GO:0052381">
    <property type="term" value="F:tRNA dimethylallyltransferase activity"/>
    <property type="evidence" value="ECO:0007669"/>
    <property type="project" value="TreeGrafter"/>
</dbReference>
<keyword evidence="4" id="KW-0547">Nucleotide-binding</keyword>